<reference evidence="2 3" key="1">
    <citation type="journal article" date="2012" name="J. Bacteriol.">
        <title>Genome Sequence of Blastococcus saxobsidens DD2, a Stone-Inhabiting Bacterium.</title>
        <authorList>
            <person name="Chouaia B."/>
            <person name="Crotti E."/>
            <person name="Brusetti L."/>
            <person name="Daffonchio D."/>
            <person name="Essoussi I."/>
            <person name="Nouioui I."/>
            <person name="Sbissi I."/>
            <person name="Ghodhbane-Gtari F."/>
            <person name="Gtari M."/>
            <person name="Vacherie B."/>
            <person name="Barbe V."/>
            <person name="Medigue C."/>
            <person name="Gury J."/>
            <person name="Pujic P."/>
            <person name="Normand P."/>
        </authorList>
    </citation>
    <scope>NUCLEOTIDE SEQUENCE [LARGE SCALE GENOMIC DNA]</scope>
    <source>
        <strain evidence="2 3">DD2</strain>
    </source>
</reference>
<feature type="compositionally biased region" description="Polar residues" evidence="1">
    <location>
        <begin position="66"/>
        <end position="76"/>
    </location>
</feature>
<keyword evidence="3" id="KW-1185">Reference proteome</keyword>
<dbReference type="EMBL" id="FO117623">
    <property type="protein sequence ID" value="CCG03879.1"/>
    <property type="molecule type" value="Genomic_DNA"/>
</dbReference>
<evidence type="ECO:0000256" key="1">
    <source>
        <dbReference type="SAM" id="MobiDB-lite"/>
    </source>
</evidence>
<dbReference type="KEGG" id="bsd:BLASA_3008"/>
<feature type="region of interest" description="Disordered" evidence="1">
    <location>
        <begin position="41"/>
        <end position="76"/>
    </location>
</feature>
<organism evidence="2 3">
    <name type="scientific">Blastococcus saxobsidens (strain DD2)</name>
    <dbReference type="NCBI Taxonomy" id="1146883"/>
    <lineage>
        <taxon>Bacteria</taxon>
        <taxon>Bacillati</taxon>
        <taxon>Actinomycetota</taxon>
        <taxon>Actinomycetes</taxon>
        <taxon>Geodermatophilales</taxon>
        <taxon>Geodermatophilaceae</taxon>
        <taxon>Blastococcus</taxon>
    </lineage>
</organism>
<reference evidence="3" key="2">
    <citation type="submission" date="2012-02" db="EMBL/GenBank/DDBJ databases">
        <title>Complete genome sequence of Blastococcus saxobsidens strain DD2.</title>
        <authorList>
            <person name="Genoscope."/>
        </authorList>
    </citation>
    <scope>NUCLEOTIDE SEQUENCE [LARGE SCALE GENOMIC DNA]</scope>
    <source>
        <strain evidence="3">DD2</strain>
    </source>
</reference>
<sequence>MCVHGQITDVPVAGGRDHVCRVYRDARELDEAALEVLAGGPARARRSVPWPPTRRSSRSWSAGDTWPTSSWPTGRA</sequence>
<dbReference type="Proteomes" id="UP000007517">
    <property type="component" value="Chromosome"/>
</dbReference>
<name>H6RND2_BLASD</name>
<evidence type="ECO:0000313" key="3">
    <source>
        <dbReference type="Proteomes" id="UP000007517"/>
    </source>
</evidence>
<dbReference type="STRING" id="1146883.BLASA_3008"/>
<gene>
    <name evidence="2" type="ordered locus">BLASA_3008</name>
</gene>
<dbReference type="HOGENOM" id="CLU_2647305_0_0_11"/>
<proteinExistence type="predicted"/>
<protein>
    <submittedName>
        <fullName evidence="2">Uncharacterized protein</fullName>
    </submittedName>
</protein>
<accession>H6RND2</accession>
<evidence type="ECO:0000313" key="2">
    <source>
        <dbReference type="EMBL" id="CCG03879.1"/>
    </source>
</evidence>
<dbReference type="AlphaFoldDB" id="H6RND2"/>